<dbReference type="PANTHER" id="PTHR30543">
    <property type="entry name" value="CHROMATE REDUCTASE"/>
    <property type="match status" value="1"/>
</dbReference>
<sequence>MKVLGIGGGPQPGSTTEVALSTALESSRRAGAGIDRITGPQLRLPFYDPGDPERVPEARQLVEAVAEADGLIIASPGYHGTVSGLVKNALDYIEDLRDAEPCYLEGRAVGCIAVAQGWQAAVMTMCALRDIAHALRGWPTPYGAAVNRSQEPFANGACVDEAVSEQLALVGDQVVAFAGRPAECS</sequence>
<dbReference type="Pfam" id="PF03358">
    <property type="entry name" value="FMN_red"/>
    <property type="match status" value="1"/>
</dbReference>
<protein>
    <submittedName>
        <fullName evidence="2">NADPH-dependent oxidoreductase</fullName>
    </submittedName>
</protein>
<dbReference type="GO" id="GO:0005829">
    <property type="term" value="C:cytosol"/>
    <property type="evidence" value="ECO:0007669"/>
    <property type="project" value="TreeGrafter"/>
</dbReference>
<dbReference type="Proteomes" id="UP000291469">
    <property type="component" value="Chromosome"/>
</dbReference>
<reference evidence="2 3" key="1">
    <citation type="submission" date="2019-01" db="EMBL/GenBank/DDBJ databases">
        <title>Egibacter rhizosphaerae EGI 80759T.</title>
        <authorList>
            <person name="Chen D.-D."/>
            <person name="Tian Y."/>
            <person name="Jiao J.-Y."/>
            <person name="Zhang X.-T."/>
            <person name="Zhang Y.-G."/>
            <person name="Zhang Y."/>
            <person name="Xiao M."/>
            <person name="Shu W.-S."/>
            <person name="Li W.-J."/>
        </authorList>
    </citation>
    <scope>NUCLEOTIDE SEQUENCE [LARGE SCALE GENOMIC DNA]</scope>
    <source>
        <strain evidence="2 3">EGI 80759</strain>
    </source>
</reference>
<dbReference type="GO" id="GO:0010181">
    <property type="term" value="F:FMN binding"/>
    <property type="evidence" value="ECO:0007669"/>
    <property type="project" value="TreeGrafter"/>
</dbReference>
<dbReference type="SUPFAM" id="SSF52218">
    <property type="entry name" value="Flavoproteins"/>
    <property type="match status" value="1"/>
</dbReference>
<dbReference type="AlphaFoldDB" id="A0A411YGL0"/>
<organism evidence="2 3">
    <name type="scientific">Egibacter rhizosphaerae</name>
    <dbReference type="NCBI Taxonomy" id="1670831"/>
    <lineage>
        <taxon>Bacteria</taxon>
        <taxon>Bacillati</taxon>
        <taxon>Actinomycetota</taxon>
        <taxon>Nitriliruptoria</taxon>
        <taxon>Egibacterales</taxon>
        <taxon>Egibacteraceae</taxon>
        <taxon>Egibacter</taxon>
    </lineage>
</organism>
<name>A0A411YGL0_9ACTN</name>
<dbReference type="EMBL" id="CP036402">
    <property type="protein sequence ID" value="QBI20380.1"/>
    <property type="molecule type" value="Genomic_DNA"/>
</dbReference>
<evidence type="ECO:0000313" key="2">
    <source>
        <dbReference type="EMBL" id="QBI20380.1"/>
    </source>
</evidence>
<dbReference type="Gene3D" id="3.40.50.360">
    <property type="match status" value="1"/>
</dbReference>
<feature type="domain" description="NADPH-dependent FMN reductase-like" evidence="1">
    <location>
        <begin position="1"/>
        <end position="143"/>
    </location>
</feature>
<gene>
    <name evidence="2" type="ORF">ER308_12930</name>
</gene>
<dbReference type="InterPro" id="IPR050712">
    <property type="entry name" value="NAD(P)H-dep_reductase"/>
</dbReference>
<dbReference type="InterPro" id="IPR005025">
    <property type="entry name" value="FMN_Rdtase-like_dom"/>
</dbReference>
<dbReference type="RefSeq" id="WP_131155377.1">
    <property type="nucleotide sequence ID" value="NZ_CP036402.1"/>
</dbReference>
<evidence type="ECO:0000313" key="3">
    <source>
        <dbReference type="Proteomes" id="UP000291469"/>
    </source>
</evidence>
<dbReference type="KEGG" id="erz:ER308_12930"/>
<dbReference type="OrthoDB" id="9812295at2"/>
<accession>A0A411YGL0</accession>
<proteinExistence type="predicted"/>
<dbReference type="InterPro" id="IPR029039">
    <property type="entry name" value="Flavoprotein-like_sf"/>
</dbReference>
<evidence type="ECO:0000259" key="1">
    <source>
        <dbReference type="Pfam" id="PF03358"/>
    </source>
</evidence>
<dbReference type="PANTHER" id="PTHR30543:SF21">
    <property type="entry name" value="NAD(P)H-DEPENDENT FMN REDUCTASE LOT6"/>
    <property type="match status" value="1"/>
</dbReference>
<keyword evidence="3" id="KW-1185">Reference proteome</keyword>
<dbReference type="GO" id="GO:0016491">
    <property type="term" value="F:oxidoreductase activity"/>
    <property type="evidence" value="ECO:0007669"/>
    <property type="project" value="InterPro"/>
</dbReference>